<keyword evidence="1 3" id="KW-0728">SH3 domain</keyword>
<dbReference type="AlphaFoldDB" id="A0A814MRZ8"/>
<dbReference type="SUPFAM" id="SSF50044">
    <property type="entry name" value="SH3-domain"/>
    <property type="match status" value="2"/>
</dbReference>
<dbReference type="SUPFAM" id="SSF103657">
    <property type="entry name" value="BAR/IMD domain-like"/>
    <property type="match status" value="1"/>
</dbReference>
<dbReference type="InterPro" id="IPR036028">
    <property type="entry name" value="SH3-like_dom_sf"/>
</dbReference>
<dbReference type="GO" id="GO:0005737">
    <property type="term" value="C:cytoplasm"/>
    <property type="evidence" value="ECO:0007669"/>
    <property type="project" value="InterPro"/>
</dbReference>
<dbReference type="InterPro" id="IPR001452">
    <property type="entry name" value="SH3_domain"/>
</dbReference>
<dbReference type="Pfam" id="PF03114">
    <property type="entry name" value="BAR"/>
    <property type="match status" value="1"/>
</dbReference>
<dbReference type="Gene3D" id="1.20.1270.60">
    <property type="entry name" value="Arfaptin homology (AH) domain/BAR domain"/>
    <property type="match status" value="1"/>
</dbReference>
<dbReference type="InterPro" id="IPR027267">
    <property type="entry name" value="AH/BAR_dom_sf"/>
</dbReference>
<evidence type="ECO:0000256" key="1">
    <source>
        <dbReference type="ARBA" id="ARBA00022443"/>
    </source>
</evidence>
<feature type="compositionally biased region" description="Polar residues" evidence="4">
    <location>
        <begin position="35"/>
        <end position="52"/>
    </location>
</feature>
<sequence length="633" mass="73459">MSLAKRTRFILIQSTRNANATEDNTEPYHISIFRRSSSMPPLPKRTSSTSKLNFLRREQQQPSNSSTMVVSKSQQRDKDEILPPNKFYRLNIQTMKKKSARISMRLSSAFGLTAHTIDEQFNFQEQRFRAIEKFLKLFQRNIYISIEAFRETILTQVDVAEDLEELLNDKMPDLVQQFLGSKRSLLEHAFKEFRNHIELYVIHSINILIKLFILPSNLISKRHNKLLDYDSAQSAYEKVKDQQVKQAKQVLDLSKQTYEILNNQLLEELPILYEHTCQILSICFKEYIRAYFRLTQQMKTNTQLVLNQTISAMTLEQLNWQQILERFTIKNNLVTEQFFQLTITAKNFSERLKHLSTTKISLGMNNTYNYDKETYIQTDEIRQLIKNRYPEKDLFTVIQDYNGSNNNRTTNSRSEIIVQNGDIVSVIRQYDGDNIDLHWFVDNGITQGYIPHSILIPITSNNQLDILSSPPPIPIRQDLQIPTRVPLPLPRTSLRSNVGQTLNILPRNHTGSDPCLINSAHDVDEQENEGIYLNQVDCRSSSSTALSTHEYHQYAAIDPDDCIIETSNIQEEIYIALYDFNCAADGVLCLTVGERLKILQRFDGDGNNEWWYVEKINDTSQKGYVPANYIEAI</sequence>
<protein>
    <recommendedName>
        <fullName evidence="10">SH3 domain-containing protein</fullName>
    </recommendedName>
</protein>
<dbReference type="PANTHER" id="PTHR22834">
    <property type="entry name" value="NUCLEAR FUSION PROTEIN FUS2"/>
    <property type="match status" value="1"/>
</dbReference>
<dbReference type="SMART" id="SM00326">
    <property type="entry name" value="SH3"/>
    <property type="match status" value="2"/>
</dbReference>
<evidence type="ECO:0000313" key="8">
    <source>
        <dbReference type="EMBL" id="CAF3687368.1"/>
    </source>
</evidence>
<evidence type="ECO:0000259" key="5">
    <source>
        <dbReference type="PROSITE" id="PS50002"/>
    </source>
</evidence>
<evidence type="ECO:0000256" key="4">
    <source>
        <dbReference type="SAM" id="MobiDB-lite"/>
    </source>
</evidence>
<gene>
    <name evidence="7" type="ORF">IZO911_LOCUS22101</name>
    <name evidence="8" type="ORF">KXQ929_LOCUS10103</name>
</gene>
<dbReference type="Pfam" id="PF07653">
    <property type="entry name" value="SH3_2"/>
    <property type="match status" value="1"/>
</dbReference>
<dbReference type="EMBL" id="CAJNOE010000243">
    <property type="protein sequence ID" value="CAF1083648.1"/>
    <property type="molecule type" value="Genomic_DNA"/>
</dbReference>
<dbReference type="InterPro" id="IPR004148">
    <property type="entry name" value="BAR_dom"/>
</dbReference>
<dbReference type="PROSITE" id="PS50002">
    <property type="entry name" value="SH3"/>
    <property type="match status" value="1"/>
</dbReference>
<comment type="caution">
    <text evidence="7">The sequence shown here is derived from an EMBL/GenBank/DDBJ whole genome shotgun (WGS) entry which is preliminary data.</text>
</comment>
<feature type="domain" description="SH3" evidence="5">
    <location>
        <begin position="569"/>
        <end position="633"/>
    </location>
</feature>
<evidence type="ECO:0000313" key="9">
    <source>
        <dbReference type="Proteomes" id="UP000663860"/>
    </source>
</evidence>
<keyword evidence="2" id="KW-0344">Guanine-nucleotide releasing factor</keyword>
<evidence type="ECO:0000313" key="7">
    <source>
        <dbReference type="EMBL" id="CAF1083648.1"/>
    </source>
</evidence>
<dbReference type="EMBL" id="CAJOBB010000472">
    <property type="protein sequence ID" value="CAF3687368.1"/>
    <property type="molecule type" value="Genomic_DNA"/>
</dbReference>
<feature type="domain" description="BAR" evidence="6">
    <location>
        <begin position="106"/>
        <end position="319"/>
    </location>
</feature>
<dbReference type="SMART" id="SM00721">
    <property type="entry name" value="BAR"/>
    <property type="match status" value="1"/>
</dbReference>
<accession>A0A814MRZ8</accession>
<dbReference type="Gene3D" id="2.30.30.40">
    <property type="entry name" value="SH3 Domains"/>
    <property type="match status" value="2"/>
</dbReference>
<dbReference type="Proteomes" id="UP000663868">
    <property type="component" value="Unassembled WGS sequence"/>
</dbReference>
<dbReference type="InterPro" id="IPR051492">
    <property type="entry name" value="Dynamin-Rho_GEF"/>
</dbReference>
<organism evidence="7 9">
    <name type="scientific">Adineta steineri</name>
    <dbReference type="NCBI Taxonomy" id="433720"/>
    <lineage>
        <taxon>Eukaryota</taxon>
        <taxon>Metazoa</taxon>
        <taxon>Spiralia</taxon>
        <taxon>Gnathifera</taxon>
        <taxon>Rotifera</taxon>
        <taxon>Eurotatoria</taxon>
        <taxon>Bdelloidea</taxon>
        <taxon>Adinetida</taxon>
        <taxon>Adinetidae</taxon>
        <taxon>Adineta</taxon>
    </lineage>
</organism>
<name>A0A814MRZ8_9BILA</name>
<evidence type="ECO:0000256" key="2">
    <source>
        <dbReference type="ARBA" id="ARBA00022658"/>
    </source>
</evidence>
<proteinExistence type="predicted"/>
<dbReference type="PROSITE" id="PS51021">
    <property type="entry name" value="BAR"/>
    <property type="match status" value="1"/>
</dbReference>
<evidence type="ECO:0008006" key="10">
    <source>
        <dbReference type="Google" id="ProtNLM"/>
    </source>
</evidence>
<feature type="compositionally biased region" description="Polar residues" evidence="4">
    <location>
        <begin position="60"/>
        <end position="73"/>
    </location>
</feature>
<dbReference type="Pfam" id="PF14604">
    <property type="entry name" value="SH3_9"/>
    <property type="match status" value="1"/>
</dbReference>
<feature type="region of interest" description="Disordered" evidence="4">
    <location>
        <begin position="35"/>
        <end position="77"/>
    </location>
</feature>
<dbReference type="Proteomes" id="UP000663860">
    <property type="component" value="Unassembled WGS sequence"/>
</dbReference>
<evidence type="ECO:0000259" key="6">
    <source>
        <dbReference type="PROSITE" id="PS51021"/>
    </source>
</evidence>
<reference evidence="7" key="1">
    <citation type="submission" date="2021-02" db="EMBL/GenBank/DDBJ databases">
        <authorList>
            <person name="Nowell W R."/>
        </authorList>
    </citation>
    <scope>NUCLEOTIDE SEQUENCE</scope>
</reference>
<evidence type="ECO:0000256" key="3">
    <source>
        <dbReference type="PROSITE-ProRule" id="PRU00192"/>
    </source>
</evidence>
<dbReference type="GO" id="GO:0005085">
    <property type="term" value="F:guanyl-nucleotide exchange factor activity"/>
    <property type="evidence" value="ECO:0007669"/>
    <property type="project" value="UniProtKB-KW"/>
</dbReference>
<dbReference type="PANTHER" id="PTHR22834:SF20">
    <property type="entry name" value="SH3 DOMAIN-CONTAINING PROTEIN"/>
    <property type="match status" value="1"/>
</dbReference>